<sequence length="1100" mass="121224">MEERLPSFGREEWRLRDIRSKSYQDGKDLLSSAAVSPQVKLEPGGREIIDSQKGVLHVVINIPGANALVPDDVISIQQQKQQQRTSNLRLDDRSKASDPVFSQVLNPAEKEECQKIEFMSVENSSLVKLKRKIRLRLLAEETRNSAAKKAELVALQDDIRFPVTRSAAKHAAAEAAKQQGLSKKEEDKHAAASFIPSSSTTPKNRTVNFSSESEDEGEGHAPAAGVKTPDEDPRRENGYNHGIGFETVFKSFHSPVDSRDSPLSDMSTIIAATVAAVPGSRRLGRPPKKVIACSKLSAGRKVPDSVSSLVKMLRREAAVSADDSSSKLRKNETVGSDDSVLEYEQERADNIRKNKEFLAQLGLSSTLHGMTSVKSGRGRKPGSKNRRTPAAEEFYKKHHNIEENVLRNRVILERRAAALASLAVGKRSRLSDSDSEDEDDEDEQEDQSLVSDSTLGVDGKGQKRNPRSMKQTIYEQLQRGRKPRKQLSFQPSPSGKHTREMETLPQGGRRRSIPASVINGLTASNKELIKFVQELMRSAASSFPRSLLESSGVENPAYAHSEEEPENPPRDTSHQENDSQGINDDSRRKRKDTWLTSIPFETPKTTYELERDNILRRQKDQFGRLGIVSELIEEPQPCRPTRPYCRRWASEPDPAYQRNTRLKDLKRKSSAQADTALKDNIALAGTRSLLEVRSISCASSLVAKFCDGCKLDIGHGAPRASKANLGMTDHEVTGFRGEDGQWFDPNLTRIYTMDIAPISGCSQKKGLLAAGGSQGRLAVFAVCDSDVASSSSKVAQPASVPQTPLLSWTVDSSWVSQVLFLSNQFQEHGTLLLSSSNDGRVVLWDINKQRVRSGTRGLSPLTREGTPVVVCETSSLHSGGIFGMHESRGKIGTSSEGSLAISTIKETGIVMERFITGHHTGVIRSVRFRDQNILADCGVDSVIGILDLRASDPCSLKIQTAHKTGISMVEWSPVSVETNLVLSASKDPQLYLHDIRYPTKAMMQFEGHIHPRRAKCYSIYRPAFIAGGDVVVSPGEGTHQLSLYSVTKGEVLKKLHVGYDANLLLWNNTIPNSGGLWAACRGITQLQALWQERVDAREAI</sequence>
<accession>A0ABD3GUJ1</accession>
<evidence type="ECO:0000256" key="3">
    <source>
        <dbReference type="ARBA" id="ARBA00022737"/>
    </source>
</evidence>
<evidence type="ECO:0008006" key="10">
    <source>
        <dbReference type="Google" id="ProtNLM"/>
    </source>
</evidence>
<feature type="compositionally biased region" description="Polar residues" evidence="7">
    <location>
        <begin position="195"/>
        <end position="211"/>
    </location>
</feature>
<feature type="region of interest" description="Disordered" evidence="7">
    <location>
        <begin position="545"/>
        <end position="596"/>
    </location>
</feature>
<comment type="caution">
    <text evidence="8">The sequence shown here is derived from an EMBL/GenBank/DDBJ whole genome shotgun (WGS) entry which is preliminary data.</text>
</comment>
<name>A0ABD3GUJ1_9MARC</name>
<dbReference type="PANTHER" id="PTHR14773">
    <property type="entry name" value="WD REPEAT-CONTAINING PROTEIN 76"/>
    <property type="match status" value="1"/>
</dbReference>
<keyword evidence="5" id="KW-0238">DNA-binding</keyword>
<feature type="compositionally biased region" description="Acidic residues" evidence="7">
    <location>
        <begin position="433"/>
        <end position="446"/>
    </location>
</feature>
<keyword evidence="9" id="KW-1185">Reference proteome</keyword>
<feature type="region of interest" description="Disordered" evidence="7">
    <location>
        <begin position="423"/>
        <end position="515"/>
    </location>
</feature>
<evidence type="ECO:0000256" key="6">
    <source>
        <dbReference type="PROSITE-ProRule" id="PRU00221"/>
    </source>
</evidence>
<feature type="repeat" description="WD" evidence="6">
    <location>
        <begin position="825"/>
        <end position="854"/>
    </location>
</feature>
<feature type="compositionally biased region" description="Basic and acidic residues" evidence="7">
    <location>
        <begin position="228"/>
        <end position="238"/>
    </location>
</feature>
<dbReference type="SUPFAM" id="SSF50978">
    <property type="entry name" value="WD40 repeat-like"/>
    <property type="match status" value="1"/>
</dbReference>
<dbReference type="GO" id="GO:0006974">
    <property type="term" value="P:DNA damage response"/>
    <property type="evidence" value="ECO:0007669"/>
    <property type="project" value="UniProtKB-KW"/>
</dbReference>
<dbReference type="AlphaFoldDB" id="A0ABD3GUJ1"/>
<feature type="region of interest" description="Disordered" evidence="7">
    <location>
        <begin position="177"/>
        <end position="240"/>
    </location>
</feature>
<reference evidence="8 9" key="1">
    <citation type="submission" date="2024-09" db="EMBL/GenBank/DDBJ databases">
        <title>Chromosome-scale assembly of Riccia sorocarpa.</title>
        <authorList>
            <person name="Paukszto L."/>
        </authorList>
    </citation>
    <scope>NUCLEOTIDE SEQUENCE [LARGE SCALE GENOMIC DNA]</scope>
    <source>
        <strain evidence="8">LP-2024</strain>
        <tissue evidence="8">Aerial parts of the thallus</tissue>
    </source>
</reference>
<keyword evidence="3" id="KW-0677">Repeat</keyword>
<comment type="similarity">
    <text evidence="1">Belongs to the WD repeat DDB2/WDR76 family.</text>
</comment>
<evidence type="ECO:0000256" key="1">
    <source>
        <dbReference type="ARBA" id="ARBA00005434"/>
    </source>
</evidence>
<dbReference type="EMBL" id="JBJQOH010000007">
    <property type="protein sequence ID" value="KAL3681847.1"/>
    <property type="molecule type" value="Genomic_DNA"/>
</dbReference>
<proteinExistence type="inferred from homology"/>
<dbReference type="InterPro" id="IPR019775">
    <property type="entry name" value="WD40_repeat_CS"/>
</dbReference>
<dbReference type="InterPro" id="IPR036322">
    <property type="entry name" value="WD40_repeat_dom_sf"/>
</dbReference>
<evidence type="ECO:0000256" key="7">
    <source>
        <dbReference type="SAM" id="MobiDB-lite"/>
    </source>
</evidence>
<organism evidence="8 9">
    <name type="scientific">Riccia sorocarpa</name>
    <dbReference type="NCBI Taxonomy" id="122646"/>
    <lineage>
        <taxon>Eukaryota</taxon>
        <taxon>Viridiplantae</taxon>
        <taxon>Streptophyta</taxon>
        <taxon>Embryophyta</taxon>
        <taxon>Marchantiophyta</taxon>
        <taxon>Marchantiopsida</taxon>
        <taxon>Marchantiidae</taxon>
        <taxon>Marchantiales</taxon>
        <taxon>Ricciaceae</taxon>
        <taxon>Riccia</taxon>
    </lineage>
</organism>
<keyword evidence="2 6" id="KW-0853">WD repeat</keyword>
<dbReference type="Proteomes" id="UP001633002">
    <property type="component" value="Unassembled WGS sequence"/>
</dbReference>
<dbReference type="PROSITE" id="PS50082">
    <property type="entry name" value="WD_REPEATS_2"/>
    <property type="match status" value="1"/>
</dbReference>
<evidence type="ECO:0000256" key="5">
    <source>
        <dbReference type="ARBA" id="ARBA00023125"/>
    </source>
</evidence>
<dbReference type="InterPro" id="IPR015943">
    <property type="entry name" value="WD40/YVTN_repeat-like_dom_sf"/>
</dbReference>
<evidence type="ECO:0000313" key="9">
    <source>
        <dbReference type="Proteomes" id="UP001633002"/>
    </source>
</evidence>
<keyword evidence="4" id="KW-0227">DNA damage</keyword>
<feature type="compositionally biased region" description="Basic residues" evidence="7">
    <location>
        <begin position="376"/>
        <end position="387"/>
    </location>
</feature>
<dbReference type="PROSITE" id="PS00678">
    <property type="entry name" value="WD_REPEATS_1"/>
    <property type="match status" value="1"/>
</dbReference>
<dbReference type="InterPro" id="IPR050853">
    <property type="entry name" value="WD_repeat_DNA-damage-binding"/>
</dbReference>
<dbReference type="SMART" id="SM00320">
    <property type="entry name" value="WD40"/>
    <property type="match status" value="3"/>
</dbReference>
<evidence type="ECO:0000313" key="8">
    <source>
        <dbReference type="EMBL" id="KAL3681847.1"/>
    </source>
</evidence>
<dbReference type="Gene3D" id="2.130.10.10">
    <property type="entry name" value="YVTN repeat-like/Quinoprotein amine dehydrogenase"/>
    <property type="match status" value="1"/>
</dbReference>
<evidence type="ECO:0000256" key="2">
    <source>
        <dbReference type="ARBA" id="ARBA00022574"/>
    </source>
</evidence>
<dbReference type="PANTHER" id="PTHR14773:SF2">
    <property type="entry name" value="(WILD MALAYSIAN BANANA) HYPOTHETICAL PROTEIN"/>
    <property type="match status" value="1"/>
</dbReference>
<evidence type="ECO:0000256" key="4">
    <source>
        <dbReference type="ARBA" id="ARBA00022763"/>
    </source>
</evidence>
<gene>
    <name evidence="8" type="ORF">R1sor_024803</name>
</gene>
<feature type="compositionally biased region" description="Basic and acidic residues" evidence="7">
    <location>
        <begin position="567"/>
        <end position="577"/>
    </location>
</feature>
<protein>
    <recommendedName>
        <fullName evidence="10">WD repeat-containing protein 76</fullName>
    </recommendedName>
</protein>
<feature type="region of interest" description="Disordered" evidence="7">
    <location>
        <begin position="368"/>
        <end position="388"/>
    </location>
</feature>
<dbReference type="InterPro" id="IPR001680">
    <property type="entry name" value="WD40_rpt"/>
</dbReference>
<dbReference type="GO" id="GO:0003677">
    <property type="term" value="F:DNA binding"/>
    <property type="evidence" value="ECO:0007669"/>
    <property type="project" value="UniProtKB-KW"/>
</dbReference>